<organism evidence="14 15">
    <name type="scientific">Mycoplasmopsis californica</name>
    <dbReference type="NCBI Taxonomy" id="2113"/>
    <lineage>
        <taxon>Bacteria</taxon>
        <taxon>Bacillati</taxon>
        <taxon>Mycoplasmatota</taxon>
        <taxon>Mycoplasmoidales</taxon>
        <taxon>Metamycoplasmataceae</taxon>
        <taxon>Mycoplasmopsis</taxon>
    </lineage>
</organism>
<keyword evidence="4" id="KW-0378">Hydrolase</keyword>
<dbReference type="Pfam" id="PF08459">
    <property type="entry name" value="UvrC_RNaseH_dom"/>
    <property type="match status" value="1"/>
</dbReference>
<evidence type="ECO:0000256" key="5">
    <source>
        <dbReference type="ARBA" id="ARBA00022881"/>
    </source>
</evidence>
<evidence type="ECO:0000256" key="6">
    <source>
        <dbReference type="ARBA" id="ARBA00023204"/>
    </source>
</evidence>
<evidence type="ECO:0000313" key="14">
    <source>
        <dbReference type="EMBL" id="AIA29561.1"/>
    </source>
</evidence>
<dbReference type="GO" id="GO:0009432">
    <property type="term" value="P:SOS response"/>
    <property type="evidence" value="ECO:0007669"/>
    <property type="project" value="UniProtKB-KW"/>
</dbReference>
<dbReference type="InterPro" id="IPR036876">
    <property type="entry name" value="UVR_dom_sf"/>
</dbReference>
<dbReference type="Gene3D" id="3.40.1440.10">
    <property type="entry name" value="GIY-YIG endonuclease"/>
    <property type="match status" value="1"/>
</dbReference>
<feature type="domain" description="UVR" evidence="11">
    <location>
        <begin position="182"/>
        <end position="217"/>
    </location>
</feature>
<dbReference type="PROSITE" id="PS50165">
    <property type="entry name" value="UVRC"/>
    <property type="match status" value="1"/>
</dbReference>
<keyword evidence="15" id="KW-1185">Reference proteome</keyword>
<evidence type="ECO:0000256" key="10">
    <source>
        <dbReference type="ARBA" id="ARBA00042732"/>
    </source>
</evidence>
<dbReference type="GO" id="GO:0009381">
    <property type="term" value="F:excinuclease ABC activity"/>
    <property type="evidence" value="ECO:0007669"/>
    <property type="project" value="InterPro"/>
</dbReference>
<keyword evidence="6" id="KW-0234">DNA repair</keyword>
<dbReference type="GO" id="GO:0009380">
    <property type="term" value="C:excinuclease repair complex"/>
    <property type="evidence" value="ECO:0007669"/>
    <property type="project" value="TreeGrafter"/>
</dbReference>
<dbReference type="EMBL" id="CP007521">
    <property type="protein sequence ID" value="AIA29561.1"/>
    <property type="molecule type" value="Genomic_DNA"/>
</dbReference>
<dbReference type="CDD" id="cd10434">
    <property type="entry name" value="GIY-YIG_UvrC_Cho"/>
    <property type="match status" value="1"/>
</dbReference>
<dbReference type="SUPFAM" id="SSF47781">
    <property type="entry name" value="RuvA domain 2-like"/>
    <property type="match status" value="1"/>
</dbReference>
<name>A0A059XW53_9BACT</name>
<dbReference type="InterPro" id="IPR010994">
    <property type="entry name" value="RuvA_2-like"/>
</dbReference>
<evidence type="ECO:0000256" key="4">
    <source>
        <dbReference type="ARBA" id="ARBA00022801"/>
    </source>
</evidence>
<dbReference type="Pfam" id="PF22920">
    <property type="entry name" value="UvrC_RNaseH"/>
    <property type="match status" value="1"/>
</dbReference>
<reference evidence="14 15" key="1">
    <citation type="journal article" date="2014" name="Genome Announc.">
        <title>Complete Genome Sequence of the Bovine Mastitis Pathogen Mycoplasma californicum Strain ST-6T (ATCC 33461T).</title>
        <authorList>
            <person name="Calcutt M.J."/>
            <person name="Foecking M.F."/>
            <person name="Fox L.K."/>
        </authorList>
    </citation>
    <scope>NUCLEOTIDE SEQUENCE [LARGE SCALE GENOMIC DNA]</scope>
    <source>
        <strain evidence="14 15">ST-6</strain>
    </source>
</reference>
<keyword evidence="5" id="KW-0267">Excision nuclease</keyword>
<dbReference type="FunFam" id="3.40.1440.10:FF:000001">
    <property type="entry name" value="UvrABC system protein C"/>
    <property type="match status" value="1"/>
</dbReference>
<evidence type="ECO:0000259" key="13">
    <source>
        <dbReference type="PROSITE" id="PS50165"/>
    </source>
</evidence>
<feature type="domain" description="UvrC family homology region profile" evidence="13">
    <location>
        <begin position="233"/>
        <end position="449"/>
    </location>
</feature>
<dbReference type="InterPro" id="IPR000305">
    <property type="entry name" value="GIY-YIG_endonuc"/>
</dbReference>
<dbReference type="Gene3D" id="3.30.420.340">
    <property type="entry name" value="UvrC, RNAse H endonuclease domain"/>
    <property type="match status" value="1"/>
</dbReference>
<dbReference type="SMART" id="SM00465">
    <property type="entry name" value="GIYc"/>
    <property type="match status" value="1"/>
</dbReference>
<dbReference type="SUPFAM" id="SSF46600">
    <property type="entry name" value="C-terminal UvrC-binding domain of UvrB"/>
    <property type="match status" value="1"/>
</dbReference>
<keyword evidence="7" id="KW-0742">SOS response</keyword>
<dbReference type="InterPro" id="IPR038476">
    <property type="entry name" value="UvrC_RNase_H_dom_sf"/>
</dbReference>
<evidence type="ECO:0000256" key="7">
    <source>
        <dbReference type="ARBA" id="ARBA00023236"/>
    </source>
</evidence>
<gene>
    <name evidence="14" type="primary">uvrC</name>
    <name evidence="14" type="ORF">MCFN_02115</name>
</gene>
<dbReference type="Gene3D" id="1.10.150.20">
    <property type="entry name" value="5' to 3' exonuclease, C-terminal subdomain"/>
    <property type="match status" value="1"/>
</dbReference>
<evidence type="ECO:0000256" key="9">
    <source>
        <dbReference type="ARBA" id="ARBA00042138"/>
    </source>
</evidence>
<accession>A0A059XW53</accession>
<dbReference type="InterPro" id="IPR001943">
    <property type="entry name" value="UVR_dom"/>
</dbReference>
<evidence type="ECO:0000256" key="8">
    <source>
        <dbReference type="ARBA" id="ARBA00040756"/>
    </source>
</evidence>
<evidence type="ECO:0000313" key="15">
    <source>
        <dbReference type="Proteomes" id="UP000027088"/>
    </source>
</evidence>
<dbReference type="PROSITE" id="PS50164">
    <property type="entry name" value="GIY_YIG"/>
    <property type="match status" value="1"/>
</dbReference>
<dbReference type="eggNOG" id="COG0322">
    <property type="taxonomic scope" value="Bacteria"/>
</dbReference>
<dbReference type="SUPFAM" id="SSF82771">
    <property type="entry name" value="GIY-YIG endonuclease"/>
    <property type="match status" value="1"/>
</dbReference>
<dbReference type="Gene3D" id="4.10.860.10">
    <property type="entry name" value="UVR domain"/>
    <property type="match status" value="1"/>
</dbReference>
<dbReference type="InterPro" id="IPR047296">
    <property type="entry name" value="GIY-YIG_UvrC_Cho"/>
</dbReference>
<dbReference type="PANTHER" id="PTHR30562">
    <property type="entry name" value="UVRC/OXIDOREDUCTASE"/>
    <property type="match status" value="1"/>
</dbReference>
<evidence type="ECO:0000256" key="2">
    <source>
        <dbReference type="ARBA" id="ARBA00022763"/>
    </source>
</evidence>
<dbReference type="PROSITE" id="PS50151">
    <property type="entry name" value="UVR"/>
    <property type="match status" value="1"/>
</dbReference>
<dbReference type="GO" id="GO:0006289">
    <property type="term" value="P:nucleotide-excision repair"/>
    <property type="evidence" value="ECO:0007669"/>
    <property type="project" value="InterPro"/>
</dbReference>
<feature type="domain" description="GIY-YIG" evidence="12">
    <location>
        <begin position="14"/>
        <end position="92"/>
    </location>
</feature>
<keyword evidence="2" id="KW-0227">DNA damage</keyword>
<dbReference type="InterPro" id="IPR050066">
    <property type="entry name" value="UvrABC_protein_C"/>
</dbReference>
<dbReference type="AlphaFoldDB" id="A0A059XW53"/>
<dbReference type="Proteomes" id="UP000027088">
    <property type="component" value="Chromosome"/>
</dbReference>
<evidence type="ECO:0000256" key="1">
    <source>
        <dbReference type="ARBA" id="ARBA00022490"/>
    </source>
</evidence>
<evidence type="ECO:0000259" key="11">
    <source>
        <dbReference type="PROSITE" id="PS50151"/>
    </source>
</evidence>
<dbReference type="KEGG" id="mcr:MCFN_02115"/>
<keyword evidence="3" id="KW-0228">DNA excision</keyword>
<dbReference type="RefSeq" id="WP_038561822.1">
    <property type="nucleotide sequence ID" value="NZ_CP007521.1"/>
</dbReference>
<keyword evidence="1" id="KW-0963">Cytoplasm</keyword>
<dbReference type="InterPro" id="IPR035901">
    <property type="entry name" value="GIY-YIG_endonuc_sf"/>
</dbReference>
<sequence length="572" mass="66949">MSQKVLENLKNVPKNSGVYSWKDIDGKVIYVGKAKNLFNRMHQYFEGAINSYKTHALVQKISDFEIFITRNDREALLLEKLLIEKFNPEYNILLLDDKVYPYIKIELKNHSLDISIVRRIKKKNSTKTIFFGPFPMGFGAGVIVKLLQREAFYENGLKISTKDSSYWENKFNQIKKIITFQDQYISELEQKMYQASDLHQFEIARDIRDSLQFLKKIKQDQVIELKNFANIDVIAYRFQNHKLSATILFYRHGNLIGKHNLTHEMYIDELETLVQFFNNYYTNNQAPDLIISEQNTLDFNLDEQLSLNFIFPKKGQYKKVLDIAKLNLEEYLKTKSSTENTYEQKVFQHLEDLKSYTNNKLCTKIVAFDNSNYANTNPVGVAVTYTNGFKNTQYYRKFNHNLDSSRQADVEYMRQSALKYFENSTQNLIPDLIIADGSFSQVNEIKSVLTELNIKIPVIGLVKDKYHRTAKIIDVNSQLRSIKPQSLKNFLSQIQIEVDRYAKSVFRNKKKIASLEGKLQKIKGIGDKIEAKLLNHFKNYYNIYNATLNELKKVVSTDLAEKIFNKEYLKEE</sequence>
<dbReference type="PANTHER" id="PTHR30562:SF10">
    <property type="entry name" value="EXCINUCLEASE CHO"/>
    <property type="match status" value="1"/>
</dbReference>
<dbReference type="Pfam" id="PF01541">
    <property type="entry name" value="GIY-YIG"/>
    <property type="match status" value="1"/>
</dbReference>
<protein>
    <recommendedName>
        <fullName evidence="8">Excinuclease cho</fullName>
    </recommendedName>
    <alternativeName>
        <fullName evidence="10">Endonuclease cho</fullName>
    </alternativeName>
    <alternativeName>
        <fullName evidence="9">UvrC homolog protein</fullName>
    </alternativeName>
</protein>
<evidence type="ECO:0000259" key="12">
    <source>
        <dbReference type="PROSITE" id="PS50164"/>
    </source>
</evidence>
<dbReference type="Pfam" id="PF02151">
    <property type="entry name" value="UVR"/>
    <property type="match status" value="1"/>
</dbReference>
<dbReference type="InterPro" id="IPR001162">
    <property type="entry name" value="UvrC_RNase_H_dom"/>
</dbReference>
<evidence type="ECO:0000256" key="3">
    <source>
        <dbReference type="ARBA" id="ARBA00022769"/>
    </source>
</evidence>
<proteinExistence type="predicted"/>